<dbReference type="Proteomes" id="UP001157439">
    <property type="component" value="Unassembled WGS sequence"/>
</dbReference>
<evidence type="ECO:0000256" key="2">
    <source>
        <dbReference type="PROSITE-ProRule" id="PRU00335"/>
    </source>
</evidence>
<name>A0AA37TPW3_9GAMM</name>
<dbReference type="PROSITE" id="PS50977">
    <property type="entry name" value="HTH_TETR_2"/>
    <property type="match status" value="1"/>
</dbReference>
<dbReference type="InterPro" id="IPR009057">
    <property type="entry name" value="Homeodomain-like_sf"/>
</dbReference>
<dbReference type="SUPFAM" id="SSF46689">
    <property type="entry name" value="Homeodomain-like"/>
    <property type="match status" value="1"/>
</dbReference>
<dbReference type="GO" id="GO:0000976">
    <property type="term" value="F:transcription cis-regulatory region binding"/>
    <property type="evidence" value="ECO:0007669"/>
    <property type="project" value="TreeGrafter"/>
</dbReference>
<dbReference type="GO" id="GO:0003700">
    <property type="term" value="F:DNA-binding transcription factor activity"/>
    <property type="evidence" value="ECO:0007669"/>
    <property type="project" value="TreeGrafter"/>
</dbReference>
<comment type="caution">
    <text evidence="4">The sequence shown here is derived from an EMBL/GenBank/DDBJ whole genome shotgun (WGS) entry which is preliminary data.</text>
</comment>
<feature type="domain" description="HTH tetR-type" evidence="3">
    <location>
        <begin position="12"/>
        <end position="72"/>
    </location>
</feature>
<dbReference type="AlphaFoldDB" id="A0AA37TPW3"/>
<evidence type="ECO:0000313" key="5">
    <source>
        <dbReference type="Proteomes" id="UP001157439"/>
    </source>
</evidence>
<reference evidence="4 5" key="1">
    <citation type="journal article" date="2014" name="Int. J. Syst. Evol. Microbiol.">
        <title>Complete genome sequence of Corynebacterium casei LMG S-19264T (=DSM 44701T), isolated from a smear-ripened cheese.</title>
        <authorList>
            <consortium name="US DOE Joint Genome Institute (JGI-PGF)"/>
            <person name="Walter F."/>
            <person name="Albersmeier A."/>
            <person name="Kalinowski J."/>
            <person name="Ruckert C."/>
        </authorList>
    </citation>
    <scope>NUCLEOTIDE SEQUENCE [LARGE SCALE GENOMIC DNA]</scope>
    <source>
        <strain evidence="4 5">NBRC 112785</strain>
    </source>
</reference>
<dbReference type="EMBL" id="BSPO01000001">
    <property type="protein sequence ID" value="GLS82212.1"/>
    <property type="molecule type" value="Genomic_DNA"/>
</dbReference>
<dbReference type="PANTHER" id="PTHR30055">
    <property type="entry name" value="HTH-TYPE TRANSCRIPTIONAL REGULATOR RUTR"/>
    <property type="match status" value="1"/>
</dbReference>
<dbReference type="PRINTS" id="PR00455">
    <property type="entry name" value="HTHTETR"/>
</dbReference>
<evidence type="ECO:0000256" key="1">
    <source>
        <dbReference type="ARBA" id="ARBA00023125"/>
    </source>
</evidence>
<proteinExistence type="predicted"/>
<dbReference type="Pfam" id="PF22604">
    <property type="entry name" value="TetR_HI_0893_C"/>
    <property type="match status" value="1"/>
</dbReference>
<dbReference type="Gene3D" id="1.10.357.10">
    <property type="entry name" value="Tetracycline Repressor, domain 2"/>
    <property type="match status" value="1"/>
</dbReference>
<gene>
    <name evidence="4" type="ORF">GCM10007894_01890</name>
</gene>
<dbReference type="PANTHER" id="PTHR30055:SF207">
    <property type="entry name" value="HTH-TYPE TRANSCRIPTIONAL REPRESSOR FATR"/>
    <property type="match status" value="1"/>
</dbReference>
<dbReference type="InterPro" id="IPR054422">
    <property type="entry name" value="TetR-like_HI_0893_C"/>
</dbReference>
<feature type="DNA-binding region" description="H-T-H motif" evidence="2">
    <location>
        <begin position="35"/>
        <end position="54"/>
    </location>
</feature>
<keyword evidence="5" id="KW-1185">Reference proteome</keyword>
<organism evidence="4 5">
    <name type="scientific">Paraferrimonas haliotis</name>
    <dbReference type="NCBI Taxonomy" id="2013866"/>
    <lineage>
        <taxon>Bacteria</taxon>
        <taxon>Pseudomonadati</taxon>
        <taxon>Pseudomonadota</taxon>
        <taxon>Gammaproteobacteria</taxon>
        <taxon>Alteromonadales</taxon>
        <taxon>Ferrimonadaceae</taxon>
        <taxon>Paraferrimonas</taxon>
    </lineage>
</organism>
<evidence type="ECO:0000259" key="3">
    <source>
        <dbReference type="PROSITE" id="PS50977"/>
    </source>
</evidence>
<keyword evidence="1 2" id="KW-0238">DNA-binding</keyword>
<protein>
    <submittedName>
        <fullName evidence="4">TetR family transcriptional regulator</fullName>
    </submittedName>
</protein>
<evidence type="ECO:0000313" key="4">
    <source>
        <dbReference type="EMBL" id="GLS82212.1"/>
    </source>
</evidence>
<accession>A0AA37TPW3</accession>
<dbReference type="Pfam" id="PF00440">
    <property type="entry name" value="TetR_N"/>
    <property type="match status" value="1"/>
</dbReference>
<dbReference type="InterPro" id="IPR050109">
    <property type="entry name" value="HTH-type_TetR-like_transc_reg"/>
</dbReference>
<sequence>MNERSFIAELMTNKQQQILIAAESIIAREGYQGLSMQKLAEEAGVAAGTIYRYYDNKEALTAQLVERIFCQVALVILKDAEKGTVEQRFRRLWWNVVEFDARTTTNQLSYEQALHLPGANSGQHLELLLSTFQPMRQILVDGVEAGMFKDIRVEILVATSIEPAVGLARRRQQGMKFSNNELSTAYDLCWHSILK</sequence>
<dbReference type="RefSeq" id="WP_095497766.1">
    <property type="nucleotide sequence ID" value="NZ_BSPO01000001.1"/>
</dbReference>
<dbReference type="InterPro" id="IPR001647">
    <property type="entry name" value="HTH_TetR"/>
</dbReference>